<dbReference type="Proteomes" id="UP000681722">
    <property type="component" value="Unassembled WGS sequence"/>
</dbReference>
<accession>A0A813YY30</accession>
<sequence length="480" mass="55682">MCINRWIVDEKKKTCPQCRDIVTFKQIIKKLFLTEPLFQTQEANVESSELLIRIDTLSYELREKESKINKLISDSSKLEKTVQTLNDEKSKLQKQVNELKSQKHIIQEQLKYTESSKKKVDELQNTVKLVQSKLQEYRNVELILKGSTGDFEVEMKKLNDRKESVRDKNLLIEELARYTVILKQEYNKVLEDKQHVMKHLDRVTAEAEKFKIQNKELIAVDKRHSLKRRMDEVENEKKEIEIYKKEIESQKQRVKLLETLIMNDVSSTQSPETKSLARRLLNESPTSNSVNQKVRKRIAGIKQRQQQKLPIPMIESDDDDVDEVDHNMVDLTNVKTGKQSNDDANSQNKIISNNSVMNQPTNSCDLMLADENFQTSLSAIDILHDIIKQNDLEQPLLKKQKKSSNNDDDDFLSSDFIIRPHNVVKNKNYNALGGHDMMMGGWKRTPSANSFQNKSQQKGKKKQTSLVKNNSKITGYFLSS</sequence>
<comment type="caution">
    <text evidence="3">The sequence shown here is derived from an EMBL/GenBank/DDBJ whole genome shotgun (WGS) entry which is preliminary data.</text>
</comment>
<dbReference type="GO" id="GO:0005634">
    <property type="term" value="C:nucleus"/>
    <property type="evidence" value="ECO:0007669"/>
    <property type="project" value="TreeGrafter"/>
</dbReference>
<name>A0A813YY30_9BILA</name>
<dbReference type="PANTHER" id="PTHR46569:SF1">
    <property type="entry name" value="E3 UBIQUITIN-PROTEIN LIGASE RFWD3-RELATED"/>
    <property type="match status" value="1"/>
</dbReference>
<dbReference type="GO" id="GO:0061630">
    <property type="term" value="F:ubiquitin protein ligase activity"/>
    <property type="evidence" value="ECO:0007669"/>
    <property type="project" value="TreeGrafter"/>
</dbReference>
<organism evidence="3 5">
    <name type="scientific">Didymodactylos carnosus</name>
    <dbReference type="NCBI Taxonomy" id="1234261"/>
    <lineage>
        <taxon>Eukaryota</taxon>
        <taxon>Metazoa</taxon>
        <taxon>Spiralia</taxon>
        <taxon>Gnathifera</taxon>
        <taxon>Rotifera</taxon>
        <taxon>Eurotatoria</taxon>
        <taxon>Bdelloidea</taxon>
        <taxon>Philodinida</taxon>
        <taxon>Philodinidae</taxon>
        <taxon>Didymodactylos</taxon>
    </lineage>
</organism>
<dbReference type="EMBL" id="CAJNOQ010001379">
    <property type="protein sequence ID" value="CAF0890645.1"/>
    <property type="molecule type" value="Genomic_DNA"/>
</dbReference>
<evidence type="ECO:0000313" key="3">
    <source>
        <dbReference type="EMBL" id="CAF0890645.1"/>
    </source>
</evidence>
<feature type="coiled-coil region" evidence="1">
    <location>
        <begin position="200"/>
        <end position="260"/>
    </location>
</feature>
<dbReference type="GO" id="GO:0031297">
    <property type="term" value="P:replication fork processing"/>
    <property type="evidence" value="ECO:0007669"/>
    <property type="project" value="TreeGrafter"/>
</dbReference>
<dbReference type="Proteomes" id="UP000663829">
    <property type="component" value="Unassembled WGS sequence"/>
</dbReference>
<gene>
    <name evidence="3" type="ORF">GPM918_LOCUS8103</name>
    <name evidence="4" type="ORF">SRO942_LOCUS8103</name>
</gene>
<dbReference type="EMBL" id="CAJOBC010001379">
    <property type="protein sequence ID" value="CAF3675030.1"/>
    <property type="molecule type" value="Genomic_DNA"/>
</dbReference>
<dbReference type="AlphaFoldDB" id="A0A813YY30"/>
<protein>
    <submittedName>
        <fullName evidence="3">Uncharacterized protein</fullName>
    </submittedName>
</protein>
<evidence type="ECO:0000256" key="2">
    <source>
        <dbReference type="SAM" id="MobiDB-lite"/>
    </source>
</evidence>
<dbReference type="OrthoDB" id="8062037at2759"/>
<keyword evidence="1" id="KW-0175">Coiled coil</keyword>
<dbReference type="PANTHER" id="PTHR46569">
    <property type="entry name" value="E3 UBIQUITIN-PROTEIN LIGASE TRAIP"/>
    <property type="match status" value="1"/>
</dbReference>
<dbReference type="GO" id="GO:0090734">
    <property type="term" value="C:site of DNA damage"/>
    <property type="evidence" value="ECO:0007669"/>
    <property type="project" value="TreeGrafter"/>
</dbReference>
<reference evidence="3" key="1">
    <citation type="submission" date="2021-02" db="EMBL/GenBank/DDBJ databases">
        <authorList>
            <person name="Nowell W R."/>
        </authorList>
    </citation>
    <scope>NUCLEOTIDE SEQUENCE</scope>
</reference>
<feature type="coiled-coil region" evidence="1">
    <location>
        <begin position="54"/>
        <end position="140"/>
    </location>
</feature>
<dbReference type="Gene3D" id="1.20.5.1000">
    <property type="entry name" value="arf6 gtpase in complex with a specific effector, jip4"/>
    <property type="match status" value="1"/>
</dbReference>
<evidence type="ECO:0000256" key="1">
    <source>
        <dbReference type="SAM" id="Coils"/>
    </source>
</evidence>
<keyword evidence="5" id="KW-1185">Reference proteome</keyword>
<proteinExistence type="predicted"/>
<evidence type="ECO:0000313" key="5">
    <source>
        <dbReference type="Proteomes" id="UP000663829"/>
    </source>
</evidence>
<feature type="region of interest" description="Disordered" evidence="2">
    <location>
        <begin position="440"/>
        <end position="466"/>
    </location>
</feature>
<dbReference type="GO" id="GO:0016567">
    <property type="term" value="P:protein ubiquitination"/>
    <property type="evidence" value="ECO:0007669"/>
    <property type="project" value="TreeGrafter"/>
</dbReference>
<dbReference type="InterPro" id="IPR052639">
    <property type="entry name" value="TRAIP_ubiq-protein_ligase"/>
</dbReference>
<evidence type="ECO:0000313" key="4">
    <source>
        <dbReference type="EMBL" id="CAF3675030.1"/>
    </source>
</evidence>